<proteinExistence type="inferred from homology"/>
<feature type="compositionally biased region" description="Polar residues" evidence="8">
    <location>
        <begin position="160"/>
        <end position="174"/>
    </location>
</feature>
<dbReference type="PANTHER" id="PTHR41391">
    <property type="entry name" value="RESTRICTION OF TELOMERE CAPPING PROTEIN 4"/>
    <property type="match status" value="1"/>
</dbReference>
<comment type="caution">
    <text evidence="10">The sequence shown here is derived from an EMBL/GenBank/DDBJ whole genome shotgun (WGS) entry which is preliminary data.</text>
</comment>
<evidence type="ECO:0000313" key="11">
    <source>
        <dbReference type="Proteomes" id="UP001172159"/>
    </source>
</evidence>
<feature type="compositionally biased region" description="Acidic residues" evidence="8">
    <location>
        <begin position="127"/>
        <end position="136"/>
    </location>
</feature>
<keyword evidence="11" id="KW-1185">Reference proteome</keyword>
<evidence type="ECO:0000259" key="9">
    <source>
        <dbReference type="SMART" id="SM01312"/>
    </source>
</evidence>
<dbReference type="InterPro" id="IPR039024">
    <property type="entry name" value="RTC4"/>
</dbReference>
<dbReference type="InterPro" id="IPR028094">
    <property type="entry name" value="RTC4_C"/>
</dbReference>
<dbReference type="Proteomes" id="UP001172159">
    <property type="component" value="Unassembled WGS sequence"/>
</dbReference>
<feature type="compositionally biased region" description="Basic and acidic residues" evidence="8">
    <location>
        <begin position="144"/>
        <end position="158"/>
    </location>
</feature>
<evidence type="ECO:0000256" key="8">
    <source>
        <dbReference type="SAM" id="MobiDB-lite"/>
    </source>
</evidence>
<accession>A0AA40EYI0</accession>
<dbReference type="AlphaFoldDB" id="A0AA40EYI0"/>
<feature type="region of interest" description="Disordered" evidence="8">
    <location>
        <begin position="339"/>
        <end position="363"/>
    </location>
</feature>
<evidence type="ECO:0000256" key="1">
    <source>
        <dbReference type="ARBA" id="ARBA00002738"/>
    </source>
</evidence>
<feature type="compositionally biased region" description="Basic and acidic residues" evidence="8">
    <location>
        <begin position="223"/>
        <end position="275"/>
    </location>
</feature>
<feature type="compositionally biased region" description="Polar residues" evidence="8">
    <location>
        <begin position="33"/>
        <end position="43"/>
    </location>
</feature>
<comment type="subcellular location">
    <subcellularLocation>
        <location evidence="3">Cytoplasm</location>
    </subcellularLocation>
    <subcellularLocation>
        <location evidence="2">Nucleus</location>
    </subcellularLocation>
</comment>
<dbReference type="GO" id="GO:0005634">
    <property type="term" value="C:nucleus"/>
    <property type="evidence" value="ECO:0007669"/>
    <property type="project" value="UniProtKB-SubCell"/>
</dbReference>
<dbReference type="EMBL" id="JAUKTV010000001">
    <property type="protein sequence ID" value="KAK0747897.1"/>
    <property type="molecule type" value="Genomic_DNA"/>
</dbReference>
<gene>
    <name evidence="10" type="ORF">B0T21DRAFT_398157</name>
</gene>
<feature type="compositionally biased region" description="Basic and acidic residues" evidence="8">
    <location>
        <begin position="193"/>
        <end position="207"/>
    </location>
</feature>
<evidence type="ECO:0000256" key="5">
    <source>
        <dbReference type="ARBA" id="ARBA00015162"/>
    </source>
</evidence>
<sequence length="599" mass="66410">MVTNSIKVNAPWGSRRAGLSRNQKVDPLHKTINGKSRSQASQESTDKRLPEDFSIQSSDNERPSMNLPGRLSSPLESSDVEISRRDPGKILSSPGLLGSPVLGSQKSAPKSSQASIQRAKKIRELEPIDTDPDSENDGLPTRGDIARTEFKTSNKEESATDSISGDSTKGTGTLRQHARKYKSGSGLSASPKKKPDIEKDMFGDTIRRAPARTYGAKKKFGRRNSEERGSKRENTSTSNRETKRQKSSQDDVKNEIDFSGDEKPRVLPELLKLEPDSSPLRPASSIPLRLDSSPRKPPAGLPKKISKLDEAPGSATQIEPFRIPDLLDDPFRADVDWTTTPTAATSKAKKQKNDDEGISRSQSPIRLISSPVIPLSEPPSSPIHLPALLKPAVCPLCKEEVDRDLLTEFQDANPLPTVQLMQKFCLKHRKRSAREVWVEKGYPDIKWRKLDHRIAKLYPFISSILQGKTPSFYAAQFRNKIKGGQNKTLLLSDENLTPGYYGIRGLRQMSENLIEEFSSVLRKRALEDGLISARGHTAYLQGVLVPELATRLVMEDMEVGEEEARGILGESSWVGELVNDEIADVVFESDSEEEGEDER</sequence>
<dbReference type="Pfam" id="PF14474">
    <property type="entry name" value="RTC4"/>
    <property type="match status" value="1"/>
</dbReference>
<feature type="region of interest" description="Disordered" evidence="8">
    <location>
        <begin position="1"/>
        <end position="317"/>
    </location>
</feature>
<reference evidence="10" key="1">
    <citation type="submission" date="2023-06" db="EMBL/GenBank/DDBJ databases">
        <title>Genome-scale phylogeny and comparative genomics of the fungal order Sordariales.</title>
        <authorList>
            <consortium name="Lawrence Berkeley National Laboratory"/>
            <person name="Hensen N."/>
            <person name="Bonometti L."/>
            <person name="Westerberg I."/>
            <person name="Brannstrom I.O."/>
            <person name="Guillou S."/>
            <person name="Cros-Aarteil S."/>
            <person name="Calhoun S."/>
            <person name="Haridas S."/>
            <person name="Kuo A."/>
            <person name="Mondo S."/>
            <person name="Pangilinan J."/>
            <person name="Riley R."/>
            <person name="Labutti K."/>
            <person name="Andreopoulos B."/>
            <person name="Lipzen A."/>
            <person name="Chen C."/>
            <person name="Yanf M."/>
            <person name="Daum C."/>
            <person name="Ng V."/>
            <person name="Clum A."/>
            <person name="Steindorff A."/>
            <person name="Ohm R."/>
            <person name="Martin F."/>
            <person name="Silar P."/>
            <person name="Natvig D."/>
            <person name="Lalanne C."/>
            <person name="Gautier V."/>
            <person name="Ament-Velasquez S.L."/>
            <person name="Kruys A."/>
            <person name="Hutchinson M.I."/>
            <person name="Powell A.J."/>
            <person name="Barry K."/>
            <person name="Miller A.N."/>
            <person name="Grigoriev I.V."/>
            <person name="Debuchy R."/>
            <person name="Gladieux P."/>
            <person name="Thoren M.H."/>
            <person name="Johannesson H."/>
        </authorList>
    </citation>
    <scope>NUCLEOTIDE SEQUENCE</scope>
    <source>
        <strain evidence="10">CBS 540.89</strain>
    </source>
</reference>
<evidence type="ECO:0000256" key="4">
    <source>
        <dbReference type="ARBA" id="ARBA00009461"/>
    </source>
</evidence>
<evidence type="ECO:0000256" key="2">
    <source>
        <dbReference type="ARBA" id="ARBA00004123"/>
    </source>
</evidence>
<comment type="function">
    <text evidence="1">May be involved in a process influencing telomere capping.</text>
</comment>
<feature type="domain" description="Restriction of telomere capping protein 4 C-terminal" evidence="9">
    <location>
        <begin position="464"/>
        <end position="581"/>
    </location>
</feature>
<evidence type="ECO:0000256" key="6">
    <source>
        <dbReference type="ARBA" id="ARBA00022490"/>
    </source>
</evidence>
<keyword evidence="6" id="KW-0963">Cytoplasm</keyword>
<evidence type="ECO:0000313" key="10">
    <source>
        <dbReference type="EMBL" id="KAK0747897.1"/>
    </source>
</evidence>
<name>A0AA40EYI0_9PEZI</name>
<comment type="similarity">
    <text evidence="4">Belongs to the RTC4 family.</text>
</comment>
<evidence type="ECO:0000256" key="3">
    <source>
        <dbReference type="ARBA" id="ARBA00004496"/>
    </source>
</evidence>
<feature type="compositionally biased region" description="Low complexity" evidence="8">
    <location>
        <begin position="89"/>
        <end position="115"/>
    </location>
</feature>
<dbReference type="PANTHER" id="PTHR41391:SF1">
    <property type="entry name" value="RESTRICTION OF TELOMERE CAPPING PROTEIN 4"/>
    <property type="match status" value="1"/>
</dbReference>
<evidence type="ECO:0000256" key="7">
    <source>
        <dbReference type="ARBA" id="ARBA00023242"/>
    </source>
</evidence>
<dbReference type="GO" id="GO:0005737">
    <property type="term" value="C:cytoplasm"/>
    <property type="evidence" value="ECO:0007669"/>
    <property type="project" value="UniProtKB-SubCell"/>
</dbReference>
<dbReference type="SMART" id="SM01312">
    <property type="entry name" value="RTC4"/>
    <property type="match status" value="1"/>
</dbReference>
<keyword evidence="7" id="KW-0539">Nucleus</keyword>
<organism evidence="10 11">
    <name type="scientific">Apiosordaria backusii</name>
    <dbReference type="NCBI Taxonomy" id="314023"/>
    <lineage>
        <taxon>Eukaryota</taxon>
        <taxon>Fungi</taxon>
        <taxon>Dikarya</taxon>
        <taxon>Ascomycota</taxon>
        <taxon>Pezizomycotina</taxon>
        <taxon>Sordariomycetes</taxon>
        <taxon>Sordariomycetidae</taxon>
        <taxon>Sordariales</taxon>
        <taxon>Lasiosphaeriaceae</taxon>
        <taxon>Apiosordaria</taxon>
    </lineage>
</organism>
<protein>
    <recommendedName>
        <fullName evidence="5">Restriction of telomere capping protein 4</fullName>
    </recommendedName>
</protein>